<protein>
    <recommendedName>
        <fullName evidence="2">Reverse transcriptase domain-containing protein</fullName>
    </recommendedName>
</protein>
<dbReference type="PANTHER" id="PTHR19446">
    <property type="entry name" value="REVERSE TRANSCRIPTASES"/>
    <property type="match status" value="1"/>
</dbReference>
<reference evidence="3" key="1">
    <citation type="journal article" date="2023" name="Science">
        <title>Genome structures resolve the early diversification of teleost fishes.</title>
        <authorList>
            <person name="Parey E."/>
            <person name="Louis A."/>
            <person name="Montfort J."/>
            <person name="Bouchez O."/>
            <person name="Roques C."/>
            <person name="Iampietro C."/>
            <person name="Lluch J."/>
            <person name="Castinel A."/>
            <person name="Donnadieu C."/>
            <person name="Desvignes T."/>
            <person name="Floi Bucao C."/>
            <person name="Jouanno E."/>
            <person name="Wen M."/>
            <person name="Mejri S."/>
            <person name="Dirks R."/>
            <person name="Jansen H."/>
            <person name="Henkel C."/>
            <person name="Chen W.J."/>
            <person name="Zahm M."/>
            <person name="Cabau C."/>
            <person name="Klopp C."/>
            <person name="Thompson A.W."/>
            <person name="Robinson-Rechavi M."/>
            <person name="Braasch I."/>
            <person name="Lecointre G."/>
            <person name="Bobe J."/>
            <person name="Postlethwait J.H."/>
            <person name="Berthelot C."/>
            <person name="Roest Crollius H."/>
            <person name="Guiguen Y."/>
        </authorList>
    </citation>
    <scope>NUCLEOTIDE SEQUENCE</scope>
    <source>
        <strain evidence="3">WJC10195</strain>
    </source>
</reference>
<comment type="caution">
    <text evidence="3">The sequence shown here is derived from an EMBL/GenBank/DDBJ whole genome shotgun (WGS) entry which is preliminary data.</text>
</comment>
<dbReference type="Pfam" id="PF00078">
    <property type="entry name" value="RVT_1"/>
    <property type="match status" value="1"/>
</dbReference>
<dbReference type="AlphaFoldDB" id="A0A9Q1F1S6"/>
<accession>A0A9Q1F1S6</accession>
<dbReference type="EMBL" id="JAINUF010000009">
    <property type="protein sequence ID" value="KAJ8349381.1"/>
    <property type="molecule type" value="Genomic_DNA"/>
</dbReference>
<feature type="compositionally biased region" description="Acidic residues" evidence="1">
    <location>
        <begin position="432"/>
        <end position="441"/>
    </location>
</feature>
<evidence type="ECO:0000313" key="3">
    <source>
        <dbReference type="EMBL" id="KAJ8349381.1"/>
    </source>
</evidence>
<dbReference type="InterPro" id="IPR043502">
    <property type="entry name" value="DNA/RNA_pol_sf"/>
</dbReference>
<name>A0A9Q1F1S6_SYNKA</name>
<dbReference type="OrthoDB" id="8948172at2759"/>
<evidence type="ECO:0000313" key="4">
    <source>
        <dbReference type="Proteomes" id="UP001152622"/>
    </source>
</evidence>
<dbReference type="PROSITE" id="PS50878">
    <property type="entry name" value="RT_POL"/>
    <property type="match status" value="1"/>
</dbReference>
<feature type="region of interest" description="Disordered" evidence="1">
    <location>
        <begin position="432"/>
        <end position="457"/>
    </location>
</feature>
<dbReference type="Pfam" id="PF23058">
    <property type="entry name" value="RBD_ZCCHC3_2nd"/>
    <property type="match status" value="1"/>
</dbReference>
<dbReference type="InterPro" id="IPR057811">
    <property type="entry name" value="RBD_ZCCHC3_2nd"/>
</dbReference>
<dbReference type="InterPro" id="IPR000477">
    <property type="entry name" value="RT_dom"/>
</dbReference>
<organism evidence="3 4">
    <name type="scientific">Synaphobranchus kaupii</name>
    <name type="common">Kaup's arrowtooth eel</name>
    <dbReference type="NCBI Taxonomy" id="118154"/>
    <lineage>
        <taxon>Eukaryota</taxon>
        <taxon>Metazoa</taxon>
        <taxon>Chordata</taxon>
        <taxon>Craniata</taxon>
        <taxon>Vertebrata</taxon>
        <taxon>Euteleostomi</taxon>
        <taxon>Actinopterygii</taxon>
        <taxon>Neopterygii</taxon>
        <taxon>Teleostei</taxon>
        <taxon>Anguilliformes</taxon>
        <taxon>Synaphobranchidae</taxon>
        <taxon>Synaphobranchus</taxon>
    </lineage>
</organism>
<feature type="domain" description="Reverse transcriptase" evidence="2">
    <location>
        <begin position="1"/>
        <end position="205"/>
    </location>
</feature>
<evidence type="ECO:0000259" key="2">
    <source>
        <dbReference type="PROSITE" id="PS50878"/>
    </source>
</evidence>
<dbReference type="Proteomes" id="UP001152622">
    <property type="component" value="Chromosome 9"/>
</dbReference>
<evidence type="ECO:0000256" key="1">
    <source>
        <dbReference type="SAM" id="MobiDB-lite"/>
    </source>
</evidence>
<keyword evidence="4" id="KW-1185">Reference proteome</keyword>
<sequence length="457" mass="51660">MGSLVSQDQTCGVPGCSCRWNLLLLRDVLDWVDERNLPLALVSIDQEKVFDRVQYGFLFGVLWRMGFGPRFMSWLHMLYRGVYSCVKINGFLSGAVEQAGGVRQGCPLSLLLYVLYMEPFAELVRHDTGVDGVRIPGVAGALLKIEQYADGTTLFVSSARSLVRVCTLIDTFGAGTGSQVNFKKSSVLFCGRWTEDVGDYSGFSRCQDGLKILGVWFYPRGSAEHNWETCLALVQACLWMWSKRRMSLSDVLSPAYQAVVCFLHQCPSPLARDDLRHRVPYGGLAFRQIVAPSGVLLGIDWGKISGGSAPGMVRDIQWRCTLGRLPVRERGQNTLRFSAGEKEDLMQRWCRRMAEDPLLKGFSVQMLWNTNYRVITVRMYNPFVSEAAVTRFLQRYCEVKAHRLVLDDLGVWTGNRQFQVLLKVKEEYDLLDEDEEDPDEGENLHHPPATFNIGPDR</sequence>
<gene>
    <name evidence="3" type="ORF">SKAU_G00245110</name>
</gene>
<dbReference type="SUPFAM" id="SSF56672">
    <property type="entry name" value="DNA/RNA polymerases"/>
    <property type="match status" value="1"/>
</dbReference>
<proteinExistence type="predicted"/>